<dbReference type="Proteomes" id="UP000319257">
    <property type="component" value="Unassembled WGS sequence"/>
</dbReference>
<name>A0A507AXN0_9PEZI</name>
<dbReference type="SUPFAM" id="SSF51735">
    <property type="entry name" value="NAD(P)-binding Rossmann-fold domains"/>
    <property type="match status" value="1"/>
</dbReference>
<dbReference type="STRING" id="1093900.A0A507AXN0"/>
<protein>
    <submittedName>
        <fullName evidence="3">Uncharacterized protein</fullName>
    </submittedName>
</protein>
<dbReference type="GO" id="GO:0016616">
    <property type="term" value="F:oxidoreductase activity, acting on the CH-OH group of donors, NAD or NADP as acceptor"/>
    <property type="evidence" value="ECO:0007669"/>
    <property type="project" value="TreeGrafter"/>
</dbReference>
<dbReference type="RefSeq" id="XP_030993968.1">
    <property type="nucleotide sequence ID" value="XM_031141854.1"/>
</dbReference>
<comment type="similarity">
    <text evidence="1">Belongs to the short-chain dehydrogenases/reductases (SDR) family.</text>
</comment>
<comment type="caution">
    <text evidence="3">The sequence shown here is derived from an EMBL/GenBank/DDBJ whole genome shotgun (WGS) entry which is preliminary data.</text>
</comment>
<dbReference type="InParanoid" id="A0A507AXN0"/>
<dbReference type="AlphaFoldDB" id="A0A507AXN0"/>
<dbReference type="EMBL" id="SKBQ01000042">
    <property type="protein sequence ID" value="TPX12257.1"/>
    <property type="molecule type" value="Genomic_DNA"/>
</dbReference>
<organism evidence="3 4">
    <name type="scientific">Thyridium curvatum</name>
    <dbReference type="NCBI Taxonomy" id="1093900"/>
    <lineage>
        <taxon>Eukaryota</taxon>
        <taxon>Fungi</taxon>
        <taxon>Dikarya</taxon>
        <taxon>Ascomycota</taxon>
        <taxon>Pezizomycotina</taxon>
        <taxon>Sordariomycetes</taxon>
        <taxon>Sordariomycetidae</taxon>
        <taxon>Thyridiales</taxon>
        <taxon>Thyridiaceae</taxon>
        <taxon>Thyridium</taxon>
    </lineage>
</organism>
<keyword evidence="4" id="KW-1185">Reference proteome</keyword>
<dbReference type="Pfam" id="PF00106">
    <property type="entry name" value="adh_short"/>
    <property type="match status" value="1"/>
</dbReference>
<gene>
    <name evidence="3" type="ORF">E0L32_007143</name>
</gene>
<accession>A0A507AXN0</accession>
<dbReference type="PANTHER" id="PTHR44229:SF4">
    <property type="entry name" value="15-HYDROXYPROSTAGLANDIN DEHYDROGENASE [NAD(+)]"/>
    <property type="match status" value="1"/>
</dbReference>
<dbReference type="OrthoDB" id="5296at2759"/>
<reference evidence="3 4" key="1">
    <citation type="submission" date="2019-06" db="EMBL/GenBank/DDBJ databases">
        <title>Draft genome sequence of the filamentous fungus Phialemoniopsis curvata isolated from diesel fuel.</title>
        <authorList>
            <person name="Varaljay V.A."/>
            <person name="Lyon W.J."/>
            <person name="Crouch A.L."/>
            <person name="Drake C.E."/>
            <person name="Hollomon J.M."/>
            <person name="Nadeau L.J."/>
            <person name="Nunn H.S."/>
            <person name="Stevenson B.S."/>
            <person name="Bojanowski C.L."/>
            <person name="Crookes-Goodson W.J."/>
        </authorList>
    </citation>
    <scope>NUCLEOTIDE SEQUENCE [LARGE SCALE GENOMIC DNA]</scope>
    <source>
        <strain evidence="3 4">D216</strain>
    </source>
</reference>
<dbReference type="Gene3D" id="3.40.50.720">
    <property type="entry name" value="NAD(P)-binding Rossmann-like Domain"/>
    <property type="match status" value="1"/>
</dbReference>
<dbReference type="InterPro" id="IPR036291">
    <property type="entry name" value="NAD(P)-bd_dom_sf"/>
</dbReference>
<evidence type="ECO:0000313" key="4">
    <source>
        <dbReference type="Proteomes" id="UP000319257"/>
    </source>
</evidence>
<dbReference type="GO" id="GO:0005737">
    <property type="term" value="C:cytoplasm"/>
    <property type="evidence" value="ECO:0007669"/>
    <property type="project" value="TreeGrafter"/>
</dbReference>
<dbReference type="PANTHER" id="PTHR44229">
    <property type="entry name" value="15-HYDROXYPROSTAGLANDIN DEHYDROGENASE [NAD(+)]"/>
    <property type="match status" value="1"/>
</dbReference>
<sequence>MSYSVAGKYAVITGAGSGINFCFAKLLLERGAAGVLIGDLALRPHAQEFVAAHADKVSFRRTDVRSWPDISALMAQGAAQFPQVDIVCAGAGIFEPPWSSFWSPPRTATNPDSPSVDAAGANPGTYAVIDVNLTHPIRLTQLAMSHWLGRGIPGCMVYAGSTAGYVTSFASPMYIAAKSGLHGFVRSIGGIKEELNIRVGAIAPGGVRTPMMVEEKKHIFSAADIENMVTPEECAEAMLALCEKDEYGDGTILEVVEPGQTRVVPLYGNVPPTGRSMVLGGYREFQENLYKSLRENGLKV</sequence>
<evidence type="ECO:0000256" key="1">
    <source>
        <dbReference type="ARBA" id="ARBA00006484"/>
    </source>
</evidence>
<proteinExistence type="inferred from homology"/>
<dbReference type="InterPro" id="IPR002347">
    <property type="entry name" value="SDR_fam"/>
</dbReference>
<evidence type="ECO:0000256" key="2">
    <source>
        <dbReference type="ARBA" id="ARBA00023002"/>
    </source>
</evidence>
<dbReference type="GeneID" id="41974590"/>
<keyword evidence="2" id="KW-0560">Oxidoreductase</keyword>
<dbReference type="PRINTS" id="PR00081">
    <property type="entry name" value="GDHRDH"/>
</dbReference>
<evidence type="ECO:0000313" key="3">
    <source>
        <dbReference type="EMBL" id="TPX12257.1"/>
    </source>
</evidence>